<sequence>YRIKRAEEHNATDDQNVIELDGENVDVGIDDIDMATADEMEHGVTAKIQVVAVHKYHRVYMKRNVR</sequence>
<dbReference type="EMBL" id="JXJN01016018">
    <property type="status" value="NOT_ANNOTATED_CDS"/>
    <property type="molecule type" value="Genomic_DNA"/>
</dbReference>
<dbReference type="Proteomes" id="UP000092460">
    <property type="component" value="Unassembled WGS sequence"/>
</dbReference>
<proteinExistence type="predicted"/>
<dbReference type="AlphaFoldDB" id="A0A1B0BKS9"/>
<dbReference type="STRING" id="67801.A0A1B0BKS9"/>
<name>A0A1B0BKS9_9MUSC</name>
<dbReference type="EnsemblMetazoa" id="GPPI033282-RA">
    <property type="protein sequence ID" value="GPPI033282-PA"/>
    <property type="gene ID" value="GPPI033282"/>
</dbReference>
<dbReference type="VEuPathDB" id="VectorBase:GPPI033282"/>
<accession>A0A1B0BKS9</accession>
<reference evidence="1" key="2">
    <citation type="submission" date="2020-05" db="UniProtKB">
        <authorList>
            <consortium name="EnsemblMetazoa"/>
        </authorList>
    </citation>
    <scope>IDENTIFICATION</scope>
    <source>
        <strain evidence="1">IAEA</strain>
    </source>
</reference>
<reference evidence="2" key="1">
    <citation type="submission" date="2015-01" db="EMBL/GenBank/DDBJ databases">
        <authorList>
            <person name="Aksoy S."/>
            <person name="Warren W."/>
            <person name="Wilson R.K."/>
        </authorList>
    </citation>
    <scope>NUCLEOTIDE SEQUENCE [LARGE SCALE GENOMIC DNA]</scope>
    <source>
        <strain evidence="2">IAEA</strain>
    </source>
</reference>
<evidence type="ECO:0000313" key="1">
    <source>
        <dbReference type="EnsemblMetazoa" id="GPPI033282-PA"/>
    </source>
</evidence>
<keyword evidence="2" id="KW-1185">Reference proteome</keyword>
<protein>
    <submittedName>
        <fullName evidence="1">Uncharacterized protein</fullName>
    </submittedName>
</protein>
<evidence type="ECO:0000313" key="2">
    <source>
        <dbReference type="Proteomes" id="UP000092460"/>
    </source>
</evidence>
<organism evidence="1 2">
    <name type="scientific">Glossina palpalis gambiensis</name>
    <dbReference type="NCBI Taxonomy" id="67801"/>
    <lineage>
        <taxon>Eukaryota</taxon>
        <taxon>Metazoa</taxon>
        <taxon>Ecdysozoa</taxon>
        <taxon>Arthropoda</taxon>
        <taxon>Hexapoda</taxon>
        <taxon>Insecta</taxon>
        <taxon>Pterygota</taxon>
        <taxon>Neoptera</taxon>
        <taxon>Endopterygota</taxon>
        <taxon>Diptera</taxon>
        <taxon>Brachycera</taxon>
        <taxon>Muscomorpha</taxon>
        <taxon>Hippoboscoidea</taxon>
        <taxon>Glossinidae</taxon>
        <taxon>Glossina</taxon>
    </lineage>
</organism>